<accession>A1ANU8</accession>
<keyword evidence="1" id="KW-1133">Transmembrane helix</keyword>
<gene>
    <name evidence="2" type="ordered locus">Ppro_1402</name>
</gene>
<keyword evidence="1" id="KW-0472">Membrane</keyword>
<dbReference type="EMBL" id="CP000482">
    <property type="protein sequence ID" value="ABK99018.1"/>
    <property type="molecule type" value="Genomic_DNA"/>
</dbReference>
<dbReference type="HOGENOM" id="CLU_2129878_0_0_7"/>
<dbReference type="STRING" id="338966.Ppro_1402"/>
<dbReference type="eggNOG" id="ENOG5034C47">
    <property type="taxonomic scope" value="Bacteria"/>
</dbReference>
<reference evidence="2 3" key="1">
    <citation type="submission" date="2006-10" db="EMBL/GenBank/DDBJ databases">
        <title>Complete sequence of chromosome of Pelobacter propionicus DSM 2379.</title>
        <authorList>
            <consortium name="US DOE Joint Genome Institute"/>
            <person name="Copeland A."/>
            <person name="Lucas S."/>
            <person name="Lapidus A."/>
            <person name="Barry K."/>
            <person name="Detter J.C."/>
            <person name="Glavina del Rio T."/>
            <person name="Hammon N."/>
            <person name="Israni S."/>
            <person name="Dalin E."/>
            <person name="Tice H."/>
            <person name="Pitluck S."/>
            <person name="Saunders E."/>
            <person name="Brettin T."/>
            <person name="Bruce D."/>
            <person name="Han C."/>
            <person name="Tapia R."/>
            <person name="Schmutz J."/>
            <person name="Larimer F."/>
            <person name="Land M."/>
            <person name="Hauser L."/>
            <person name="Kyrpides N."/>
            <person name="Kim E."/>
            <person name="Lovley D."/>
            <person name="Richardson P."/>
        </authorList>
    </citation>
    <scope>NUCLEOTIDE SEQUENCE [LARGE SCALE GENOMIC DNA]</scope>
    <source>
        <strain evidence="3">DSM 2379 / NBRC 103807 / OttBd1</strain>
    </source>
</reference>
<dbReference type="Proteomes" id="UP000006732">
    <property type="component" value="Chromosome"/>
</dbReference>
<proteinExistence type="predicted"/>
<evidence type="ECO:0000313" key="3">
    <source>
        <dbReference type="Proteomes" id="UP000006732"/>
    </source>
</evidence>
<keyword evidence="3" id="KW-1185">Reference proteome</keyword>
<feature type="transmembrane region" description="Helical" evidence="1">
    <location>
        <begin position="34"/>
        <end position="53"/>
    </location>
</feature>
<dbReference type="AlphaFoldDB" id="A1ANU8"/>
<name>A1ANU8_PELPD</name>
<sequence>MEKQQLIEKTTEALRPLETANLMHTMQTLTMKQIFTNPVVLGVIAIVLFLGVIKRSKTVLLSLFGLIGLIVLVRFAIPASSTSEELSLGSIVPFVVIGGVIGGVIIYFSLVKSD</sequence>
<protein>
    <submittedName>
        <fullName evidence="2">Uncharacterized protein</fullName>
    </submittedName>
</protein>
<dbReference type="RefSeq" id="WP_011735311.1">
    <property type="nucleotide sequence ID" value="NC_008609.1"/>
</dbReference>
<evidence type="ECO:0000313" key="2">
    <source>
        <dbReference type="EMBL" id="ABK99018.1"/>
    </source>
</evidence>
<keyword evidence="1" id="KW-0812">Transmembrane</keyword>
<organism evidence="2 3">
    <name type="scientific">Pelobacter propionicus (strain DSM 2379 / NBRC 103807 / OttBd1)</name>
    <dbReference type="NCBI Taxonomy" id="338966"/>
    <lineage>
        <taxon>Bacteria</taxon>
        <taxon>Pseudomonadati</taxon>
        <taxon>Thermodesulfobacteriota</taxon>
        <taxon>Desulfuromonadia</taxon>
        <taxon>Desulfuromonadales</taxon>
        <taxon>Desulfuromonadaceae</taxon>
        <taxon>Pelobacter</taxon>
    </lineage>
</organism>
<feature type="transmembrane region" description="Helical" evidence="1">
    <location>
        <begin position="91"/>
        <end position="110"/>
    </location>
</feature>
<evidence type="ECO:0000256" key="1">
    <source>
        <dbReference type="SAM" id="Phobius"/>
    </source>
</evidence>
<dbReference type="OrthoDB" id="5398460at2"/>
<feature type="transmembrane region" description="Helical" evidence="1">
    <location>
        <begin position="60"/>
        <end position="79"/>
    </location>
</feature>
<dbReference type="KEGG" id="ppd:Ppro_1402"/>